<dbReference type="NCBIfam" id="NF001899">
    <property type="entry name" value="PRK00654.1-2"/>
    <property type="match status" value="1"/>
</dbReference>
<dbReference type="PANTHER" id="PTHR45825:SF11">
    <property type="entry name" value="ALPHA AMYLASE DOMAIN-CONTAINING PROTEIN"/>
    <property type="match status" value="1"/>
</dbReference>
<dbReference type="Proteomes" id="UP000006765">
    <property type="component" value="Unassembled WGS sequence"/>
</dbReference>
<dbReference type="Pfam" id="PF08323">
    <property type="entry name" value="Glyco_transf_5"/>
    <property type="match status" value="1"/>
</dbReference>
<evidence type="ECO:0000256" key="2">
    <source>
        <dbReference type="ARBA" id="ARBA00002764"/>
    </source>
</evidence>
<sequence length="476" mass="50779">MRVLSVASECAPLVKTGGLADVVGALPAALADFGVDMRVMLPGYRPVMHLLNDAHVIWQDPALFGGAARVLEGRAGGLDVLIVDAPHLFDRPGGPYLDEDWRDWPDNIDRFAALCRAAEAIAAGQWHDWQPEIVHCHDWQAGLLPYFLKQSHVPVPSVLTVHNIAFNGSTAADAVRRLGLDAADFHPDGYEFWGQVSTLKAGLVWADAITTVSPTYAKELTTPQFGLGLEGVIRAREGDLTGILNGIDTETWDPSRDAHVVQFDTAEGKRRATRALKEELGLPPGEGPLAVVVSRLSAQKGLDLLLEALPGFLDRGGMLALLGSGEPALEQGWRDAARQHPGVAVRIGYDEALAHRMMAGGEAVLVPSRFEPCGLTQLYGLRYGAVPVVARTGGLADTVIHANAAALATGVATGIVHDPGSVAALSGALETLADLYADRDGWTSIIRRAMSHPVGWDGSAERYAALYRSLSSSRTE</sequence>
<dbReference type="OrthoDB" id="9808590at2"/>
<dbReference type="HAMAP" id="MF_00484">
    <property type="entry name" value="Glycogen_synth"/>
    <property type="match status" value="1"/>
</dbReference>
<evidence type="ECO:0000256" key="6">
    <source>
        <dbReference type="ARBA" id="ARBA00022679"/>
    </source>
</evidence>
<protein>
    <recommendedName>
        <fullName evidence="8">Glycogen synthase</fullName>
        <ecNumber evidence="8">2.4.1.21</ecNumber>
    </recommendedName>
    <alternativeName>
        <fullName evidence="8">Starch [bacterial glycogen] synthase</fullName>
    </alternativeName>
</protein>
<dbReference type="Gene3D" id="3.40.50.2000">
    <property type="entry name" value="Glycogen Phosphorylase B"/>
    <property type="match status" value="2"/>
</dbReference>
<evidence type="ECO:0000313" key="12">
    <source>
        <dbReference type="Proteomes" id="UP000006765"/>
    </source>
</evidence>
<evidence type="ECO:0000256" key="1">
    <source>
        <dbReference type="ARBA" id="ARBA00001478"/>
    </source>
</evidence>
<feature type="domain" description="Glycosyl transferase family 1" evidence="9">
    <location>
        <begin position="284"/>
        <end position="436"/>
    </location>
</feature>
<comment type="pathway">
    <text evidence="3 8">Glycan biosynthesis; glycogen biosynthesis.</text>
</comment>
<dbReference type="UniPathway" id="UPA00164"/>
<feature type="domain" description="Starch synthase catalytic" evidence="10">
    <location>
        <begin position="2"/>
        <end position="234"/>
    </location>
</feature>
<feature type="binding site" evidence="8">
    <location>
        <position position="15"/>
    </location>
    <ligand>
        <name>ADP-alpha-D-glucose</name>
        <dbReference type="ChEBI" id="CHEBI:57498"/>
    </ligand>
</feature>
<reference evidence="11 12" key="1">
    <citation type="journal article" date="2012" name="J. Bacteriol.">
        <title>Draft Genome Sequence of Oceaniovalibus guishaninsula JLT2003T.</title>
        <authorList>
            <person name="Tang K."/>
            <person name="Liu K."/>
            <person name="Jiao N."/>
        </authorList>
    </citation>
    <scope>NUCLEOTIDE SEQUENCE [LARGE SCALE GENOMIC DNA]</scope>
    <source>
        <strain evidence="11 12">JLT2003</strain>
    </source>
</reference>
<dbReference type="NCBIfam" id="TIGR02095">
    <property type="entry name" value="glgA"/>
    <property type="match status" value="1"/>
</dbReference>
<dbReference type="AlphaFoldDB" id="K2I7Q5"/>
<evidence type="ECO:0000256" key="3">
    <source>
        <dbReference type="ARBA" id="ARBA00004964"/>
    </source>
</evidence>
<dbReference type="InterPro" id="IPR013534">
    <property type="entry name" value="Starch_synth_cat_dom"/>
</dbReference>
<dbReference type="STRING" id="1231392.OCGS_0740"/>
<evidence type="ECO:0000313" key="11">
    <source>
        <dbReference type="EMBL" id="EKE45045.1"/>
    </source>
</evidence>
<name>K2I7Q5_9RHOB</name>
<evidence type="ECO:0000256" key="8">
    <source>
        <dbReference type="HAMAP-Rule" id="MF_00484"/>
    </source>
</evidence>
<dbReference type="PANTHER" id="PTHR45825">
    <property type="entry name" value="GRANULE-BOUND STARCH SYNTHASE 1, CHLOROPLASTIC/AMYLOPLASTIC"/>
    <property type="match status" value="1"/>
</dbReference>
<dbReference type="GO" id="GO:0004373">
    <property type="term" value="F:alpha-1,4-glucan glucosyltransferase (UDP-glucose donor) activity"/>
    <property type="evidence" value="ECO:0007669"/>
    <property type="project" value="InterPro"/>
</dbReference>
<evidence type="ECO:0000259" key="9">
    <source>
        <dbReference type="Pfam" id="PF00534"/>
    </source>
</evidence>
<evidence type="ECO:0000256" key="5">
    <source>
        <dbReference type="ARBA" id="ARBA00022676"/>
    </source>
</evidence>
<dbReference type="InterPro" id="IPR001296">
    <property type="entry name" value="Glyco_trans_1"/>
</dbReference>
<dbReference type="SUPFAM" id="SSF53756">
    <property type="entry name" value="UDP-Glycosyltransferase/glycogen phosphorylase"/>
    <property type="match status" value="1"/>
</dbReference>
<proteinExistence type="inferred from homology"/>
<keyword evidence="5 8" id="KW-0328">Glycosyltransferase</keyword>
<dbReference type="eggNOG" id="COG0297">
    <property type="taxonomic scope" value="Bacteria"/>
</dbReference>
<keyword evidence="7 8" id="KW-0320">Glycogen biosynthesis</keyword>
<dbReference type="GO" id="GO:0005978">
    <property type="term" value="P:glycogen biosynthetic process"/>
    <property type="evidence" value="ECO:0007669"/>
    <property type="project" value="UniProtKB-UniRule"/>
</dbReference>
<gene>
    <name evidence="8" type="primary">glgA</name>
    <name evidence="11" type="ORF">OCGS_0740</name>
</gene>
<comment type="caution">
    <text evidence="11">The sequence shown here is derived from an EMBL/GenBank/DDBJ whole genome shotgun (WGS) entry which is preliminary data.</text>
</comment>
<organism evidence="11 12">
    <name type="scientific">Oceaniovalibus guishaninsula JLT2003</name>
    <dbReference type="NCBI Taxonomy" id="1231392"/>
    <lineage>
        <taxon>Bacteria</taxon>
        <taxon>Pseudomonadati</taxon>
        <taxon>Pseudomonadota</taxon>
        <taxon>Alphaproteobacteria</taxon>
        <taxon>Rhodobacterales</taxon>
        <taxon>Roseobacteraceae</taxon>
        <taxon>Oceaniovalibus</taxon>
    </lineage>
</organism>
<comment type="function">
    <text evidence="2 8">Synthesizes alpha-1,4-glucan chains using ADP-glucose.</text>
</comment>
<dbReference type="PATRIC" id="fig|1231392.3.peg.744"/>
<dbReference type="RefSeq" id="WP_007425893.1">
    <property type="nucleotide sequence ID" value="NZ_AMGO01000011.1"/>
</dbReference>
<evidence type="ECO:0000256" key="4">
    <source>
        <dbReference type="ARBA" id="ARBA00010281"/>
    </source>
</evidence>
<dbReference type="GO" id="GO:0005829">
    <property type="term" value="C:cytosol"/>
    <property type="evidence" value="ECO:0007669"/>
    <property type="project" value="TreeGrafter"/>
</dbReference>
<accession>K2I7Q5</accession>
<keyword evidence="12" id="KW-1185">Reference proteome</keyword>
<comment type="similarity">
    <text evidence="4 8">Belongs to the glycosyltransferase 1 family. Bacterial/plant glycogen synthase subfamily.</text>
</comment>
<dbReference type="Pfam" id="PF00534">
    <property type="entry name" value="Glycos_transf_1"/>
    <property type="match status" value="1"/>
</dbReference>
<evidence type="ECO:0000259" key="10">
    <source>
        <dbReference type="Pfam" id="PF08323"/>
    </source>
</evidence>
<dbReference type="EMBL" id="AMGO01000011">
    <property type="protein sequence ID" value="EKE45045.1"/>
    <property type="molecule type" value="Genomic_DNA"/>
</dbReference>
<dbReference type="GO" id="GO:0009011">
    <property type="term" value="F:alpha-1,4-glucan glucosyltransferase (ADP-glucose donor) activity"/>
    <property type="evidence" value="ECO:0007669"/>
    <property type="project" value="UniProtKB-UniRule"/>
</dbReference>
<dbReference type="EC" id="2.4.1.21" evidence="8"/>
<dbReference type="CDD" id="cd03791">
    <property type="entry name" value="GT5_Glycogen_synthase_DULL1-like"/>
    <property type="match status" value="1"/>
</dbReference>
<evidence type="ECO:0000256" key="7">
    <source>
        <dbReference type="ARBA" id="ARBA00023056"/>
    </source>
</evidence>
<dbReference type="InterPro" id="IPR011835">
    <property type="entry name" value="GS/SS"/>
</dbReference>
<comment type="catalytic activity">
    <reaction evidence="1 8">
        <text>[(1-&gt;4)-alpha-D-glucosyl](n) + ADP-alpha-D-glucose = [(1-&gt;4)-alpha-D-glucosyl](n+1) + ADP + H(+)</text>
        <dbReference type="Rhea" id="RHEA:18189"/>
        <dbReference type="Rhea" id="RHEA-COMP:9584"/>
        <dbReference type="Rhea" id="RHEA-COMP:9587"/>
        <dbReference type="ChEBI" id="CHEBI:15378"/>
        <dbReference type="ChEBI" id="CHEBI:15444"/>
        <dbReference type="ChEBI" id="CHEBI:57498"/>
        <dbReference type="ChEBI" id="CHEBI:456216"/>
        <dbReference type="EC" id="2.4.1.21"/>
    </reaction>
</comment>
<keyword evidence="6 8" id="KW-0808">Transferase</keyword>